<evidence type="ECO:0000313" key="3">
    <source>
        <dbReference type="EMBL" id="MBU2691064.1"/>
    </source>
</evidence>
<dbReference type="Gene3D" id="2.60.40.3710">
    <property type="match status" value="1"/>
</dbReference>
<gene>
    <name evidence="3" type="ORF">KJ970_09050</name>
</gene>
<evidence type="ECO:0000313" key="4">
    <source>
        <dbReference type="Proteomes" id="UP000777784"/>
    </source>
</evidence>
<name>A0A948RWS9_UNCEI</name>
<comment type="caution">
    <text evidence="3">The sequence shown here is derived from an EMBL/GenBank/DDBJ whole genome shotgun (WGS) entry which is preliminary data.</text>
</comment>
<keyword evidence="1" id="KW-0732">Signal</keyword>
<dbReference type="InterPro" id="IPR026444">
    <property type="entry name" value="Secre_tail"/>
</dbReference>
<organism evidence="3 4">
    <name type="scientific">Eiseniibacteriota bacterium</name>
    <dbReference type="NCBI Taxonomy" id="2212470"/>
    <lineage>
        <taxon>Bacteria</taxon>
        <taxon>Candidatus Eiseniibacteriota</taxon>
    </lineage>
</organism>
<dbReference type="Pfam" id="PF13205">
    <property type="entry name" value="Big_5"/>
    <property type="match status" value="1"/>
</dbReference>
<dbReference type="NCBIfam" id="TIGR04183">
    <property type="entry name" value="Por_Secre_tail"/>
    <property type="match status" value="1"/>
</dbReference>
<evidence type="ECO:0000259" key="2">
    <source>
        <dbReference type="Pfam" id="PF13205"/>
    </source>
</evidence>
<dbReference type="Proteomes" id="UP000777784">
    <property type="component" value="Unassembled WGS sequence"/>
</dbReference>
<reference evidence="3" key="1">
    <citation type="submission" date="2021-05" db="EMBL/GenBank/DDBJ databases">
        <title>Energy efficiency and biological interactions define the core microbiome of deep oligotrophic groundwater.</title>
        <authorList>
            <person name="Mehrshad M."/>
            <person name="Lopez-Fernandez M."/>
            <person name="Bell E."/>
            <person name="Bernier-Latmani R."/>
            <person name="Bertilsson S."/>
            <person name="Dopson M."/>
        </authorList>
    </citation>
    <scope>NUCLEOTIDE SEQUENCE</scope>
    <source>
        <strain evidence="3">Modern_marine.mb.64</strain>
    </source>
</reference>
<dbReference type="InterPro" id="IPR032812">
    <property type="entry name" value="SbsA_Ig"/>
</dbReference>
<protein>
    <submittedName>
        <fullName evidence="3">Ig-like domain-containing protein</fullName>
    </submittedName>
</protein>
<feature type="domain" description="SbsA Ig-like" evidence="2">
    <location>
        <begin position="547"/>
        <end position="633"/>
    </location>
</feature>
<dbReference type="Gene3D" id="2.60.40.4070">
    <property type="match status" value="1"/>
</dbReference>
<dbReference type="EMBL" id="JAHJDP010000042">
    <property type="protein sequence ID" value="MBU2691064.1"/>
    <property type="molecule type" value="Genomic_DNA"/>
</dbReference>
<accession>A0A948RWS9</accession>
<dbReference type="AlphaFoldDB" id="A0A948RWS9"/>
<evidence type="ECO:0000256" key="1">
    <source>
        <dbReference type="ARBA" id="ARBA00022729"/>
    </source>
</evidence>
<sequence>MTAHAADLRQDLFSLDISIDKSSYSWFGNILINADVTLDGLPVTDCDSVVVMGIVNPAVRDHLFDDGVPPDLTSGDGTYTGFFHVGGITGEARPTGNYQLNVTAYRDASGGSGLSPFFSLYTVRRWTGITTGAGQDAYDSYTGFAVESNGLGAGWHHTISDFGLIRSSAVNDALIRIPILPKANSIENVIVQGEGVSSISVQDNIIEFICDMTLASVARVTIEFDAPSGLAGTLIDRYHTGDMGLRDFRNGYLIWNQYIHTGILGSDYSSPHGPGCVVDLHVTDLETGEPHTVDCMERVAVHLDHSAYNDGTGTYPSNIKWTGDALSWLLSGDLESLTFKMSSGGLYGLRNKVAVTKTVQFYNDSRMFRHRYVIRNIDAVAHDFDFVWGREQWLYGSAAGSDREEDDRGLLPNDTGAYSGEAGMTAAEIDGNWFAAYDRTSFYSIGVILPDRTTEFMPTYSYFLCNPPLGNFTGEYPIYPSGSCADMENLFFEKRFGNLAPGDSSSYEFYQWAGYGVDRTLLVDLLWRDAVKCSDEPLVIDFSPIGDEVPLHATIDIYFNKSMDSSSTEAAIVISPEPGPGGTWEWSDSNQHLKYRPGEFLQAETIYTVEVERGALDIEDRPLATAALWYFETATGASDAPVDGAAASRLFIAGAAPNPFNSMTSIVFNIPKAGRARIALYDVRGRLVNTLLDEMLPPGGHVVQWSGRDIAGHEMASGIYFCRCQSGDQQAVQKIVLER</sequence>
<proteinExistence type="predicted"/>